<reference evidence="2" key="1">
    <citation type="journal article" date="2015" name="Proc. Natl. Acad. Sci. U.S.A.">
        <title>Networks of energetic and metabolic interactions define dynamics in microbial communities.</title>
        <authorList>
            <person name="Embree M."/>
            <person name="Liu J.K."/>
            <person name="Al-Bassam M.M."/>
            <person name="Zengler K."/>
        </authorList>
    </citation>
    <scope>NUCLEOTIDE SEQUENCE</scope>
</reference>
<evidence type="ECO:0000313" key="2">
    <source>
        <dbReference type="EMBL" id="KUG21765.1"/>
    </source>
</evidence>
<evidence type="ECO:0000259" key="1">
    <source>
        <dbReference type="PROSITE" id="PS51740"/>
    </source>
</evidence>
<name>A0A0W8FLF3_9ZZZZ</name>
<organism evidence="2">
    <name type="scientific">hydrocarbon metagenome</name>
    <dbReference type="NCBI Taxonomy" id="938273"/>
    <lineage>
        <taxon>unclassified sequences</taxon>
        <taxon>metagenomes</taxon>
        <taxon>ecological metagenomes</taxon>
    </lineage>
</organism>
<dbReference type="GO" id="GO:0003677">
    <property type="term" value="F:DNA binding"/>
    <property type="evidence" value="ECO:0007669"/>
    <property type="project" value="InterPro"/>
</dbReference>
<dbReference type="AlphaFoldDB" id="A0A0W8FLF3"/>
<dbReference type="SUPFAM" id="SSF89447">
    <property type="entry name" value="AbrB/MazE/MraZ-like"/>
    <property type="match status" value="1"/>
</dbReference>
<dbReference type="SMART" id="SM00966">
    <property type="entry name" value="SpoVT_AbrB"/>
    <property type="match status" value="1"/>
</dbReference>
<dbReference type="Gene3D" id="2.10.260.10">
    <property type="match status" value="1"/>
</dbReference>
<dbReference type="InterPro" id="IPR007159">
    <property type="entry name" value="SpoVT-AbrB_dom"/>
</dbReference>
<dbReference type="PROSITE" id="PS51740">
    <property type="entry name" value="SPOVT_ABRB"/>
    <property type="match status" value="1"/>
</dbReference>
<feature type="domain" description="SpoVT-AbrB" evidence="1">
    <location>
        <begin position="1"/>
        <end position="46"/>
    </location>
</feature>
<accession>A0A0W8FLF3</accession>
<dbReference type="NCBIfam" id="TIGR01439">
    <property type="entry name" value="lp_hng_hel_AbrB"/>
    <property type="match status" value="1"/>
</dbReference>
<comment type="caution">
    <text evidence="2">The sequence shown here is derived from an EMBL/GenBank/DDBJ whole genome shotgun (WGS) entry which is preliminary data.</text>
</comment>
<gene>
    <name evidence="2" type="ORF">ASZ90_008470</name>
</gene>
<dbReference type="Pfam" id="PF04014">
    <property type="entry name" value="MazE_antitoxin"/>
    <property type="match status" value="1"/>
</dbReference>
<sequence>MQSVTLSPKYQVVIPKTVREALKLHPGQKMQIVEYAGRIELIPERDIKELRGFLKGINTEFKREEDRV</sequence>
<dbReference type="EMBL" id="LNQE01001023">
    <property type="protein sequence ID" value="KUG21765.1"/>
    <property type="molecule type" value="Genomic_DNA"/>
</dbReference>
<protein>
    <submittedName>
        <fullName evidence="2">Transcriptional regulator, abrb family</fullName>
    </submittedName>
</protein>
<proteinExistence type="predicted"/>
<dbReference type="InterPro" id="IPR037914">
    <property type="entry name" value="SpoVT-AbrB_sf"/>
</dbReference>